<feature type="transmembrane region" description="Helical" evidence="7">
    <location>
        <begin position="28"/>
        <end position="47"/>
    </location>
</feature>
<dbReference type="PROSITE" id="PS50113">
    <property type="entry name" value="PAC"/>
    <property type="match status" value="3"/>
</dbReference>
<keyword evidence="7" id="KW-0812">Transmembrane</keyword>
<evidence type="ECO:0000256" key="4">
    <source>
        <dbReference type="ARBA" id="ARBA00022679"/>
    </source>
</evidence>
<evidence type="ECO:0000256" key="6">
    <source>
        <dbReference type="SAM" id="Coils"/>
    </source>
</evidence>
<dbReference type="EC" id="2.7.13.3" evidence="2"/>
<dbReference type="InterPro" id="IPR013655">
    <property type="entry name" value="PAS_fold_3"/>
</dbReference>
<dbReference type="PROSITE" id="PS50112">
    <property type="entry name" value="PAS"/>
    <property type="match status" value="4"/>
</dbReference>
<evidence type="ECO:0000256" key="1">
    <source>
        <dbReference type="ARBA" id="ARBA00000085"/>
    </source>
</evidence>
<dbReference type="Pfam" id="PF20973">
    <property type="entry name" value="VUPS"/>
    <property type="match status" value="1"/>
</dbReference>
<proteinExistence type="predicted"/>
<gene>
    <name evidence="10" type="ORF">SAMN05216261_0561</name>
</gene>
<dbReference type="STRING" id="1178825.SAMN05216261_0561"/>
<keyword evidence="6" id="KW-0175">Coiled coil</keyword>
<keyword evidence="3" id="KW-0597">Phosphoprotein</keyword>
<feature type="transmembrane region" description="Helical" evidence="7">
    <location>
        <begin position="84"/>
        <end position="105"/>
    </location>
</feature>
<feature type="domain" description="PAC" evidence="9">
    <location>
        <begin position="482"/>
        <end position="534"/>
    </location>
</feature>
<dbReference type="PANTHER" id="PTHR43304">
    <property type="entry name" value="PHYTOCHROME-LIKE PROTEIN CPH1"/>
    <property type="match status" value="1"/>
</dbReference>
<feature type="domain" description="PAS" evidence="8">
    <location>
        <begin position="535"/>
        <end position="605"/>
    </location>
</feature>
<feature type="transmembrane region" description="Helical" evidence="7">
    <location>
        <begin position="230"/>
        <end position="248"/>
    </location>
</feature>
<organism evidence="10 11">
    <name type="scientific">Algibacter luteus</name>
    <dbReference type="NCBI Taxonomy" id="1178825"/>
    <lineage>
        <taxon>Bacteria</taxon>
        <taxon>Pseudomonadati</taxon>
        <taxon>Bacteroidota</taxon>
        <taxon>Flavobacteriia</taxon>
        <taxon>Flavobacteriales</taxon>
        <taxon>Flavobacteriaceae</taxon>
        <taxon>Algibacter</taxon>
    </lineage>
</organism>
<feature type="transmembrane region" description="Helical" evidence="7">
    <location>
        <begin position="117"/>
        <end position="141"/>
    </location>
</feature>
<feature type="transmembrane region" description="Helical" evidence="7">
    <location>
        <begin position="161"/>
        <end position="180"/>
    </location>
</feature>
<evidence type="ECO:0000313" key="10">
    <source>
        <dbReference type="EMBL" id="SHI38696.1"/>
    </source>
</evidence>
<sequence length="838" mass="96638">MLVAIGKVISPFKADLNPYKASNYCMEIYATIIIEFILVVSSILILFKLRTKIGLAPLYILLGALQYLQANLGTSFSFKLFEDYVIYPGSIILFSGLLFAVLLIYTKEGVASARALIIGVVLSNIIMSLVFEITYVQHGIISKMSDIVGPMGTFYDINFKYLFSGTVILLVDFLLIVILYQFLISKFKNLPYFLVLLLSLGTILMFDAFAFNLALFYGTPLLKTSLISHIIGKSIAAVFYSLTLYLYIRYLDGEKETTSFIAKQERDIFSIIKYRKQFENLKIEKAKVEKKLTSRLETTLHNISDGFVSLDTNWCYTYLNKKAAEFMGKTPESLIGKHIWTEFPDGVNRSFYKIYHEAVETQKTIYFEDYYEPMDKWFENRVYPSSEGLTIYFTDITEQKKAEITVKESENHVRTILETEPECIKQLNRKGELLYMNPAGLEMIEAENFEMVDGLSVLNLVNSEYKESFKKQIEDVFQGESSKLIFELTGLKGTKRWMETHAVPFKNTKGKIISLLAVTRDITEQRKAEEQIVKNEKLFRDLASNVPVAIFQTDSLGSCNYVNEEWVKYAGRPFEEALGYGWINAIHPDDRERVTKEWKQSVETENEFVSELRFLDKENKITWLSARAVGVHDNQNNLYSYIGMALDITELKNAEEQLVASKRYLDNIINNIGDPVFVKDQNSKFLIANDAFYKFFNRTEEDIIGKTFAEDVPEEKRERYLKADKQVISTGREYADEIELKIKGGESRVILTKKTRFVDEKGNIFLIGVIRDITNRKKAAIELEKHKNNLEELVEKRTAEVNAKNTELQRMNKLFVGRELKMKELKNIIKELQKKDEN</sequence>
<feature type="domain" description="PAC" evidence="9">
    <location>
        <begin position="734"/>
        <end position="785"/>
    </location>
</feature>
<dbReference type="SUPFAM" id="SSF55785">
    <property type="entry name" value="PYP-like sensor domain (PAS domain)"/>
    <property type="match status" value="4"/>
</dbReference>
<dbReference type="InterPro" id="IPR035965">
    <property type="entry name" value="PAS-like_dom_sf"/>
</dbReference>
<keyword evidence="4" id="KW-0808">Transferase</keyword>
<dbReference type="PANTHER" id="PTHR43304:SF1">
    <property type="entry name" value="PAC DOMAIN-CONTAINING PROTEIN"/>
    <property type="match status" value="1"/>
</dbReference>
<dbReference type="CDD" id="cd00130">
    <property type="entry name" value="PAS"/>
    <property type="match status" value="4"/>
</dbReference>
<dbReference type="SMART" id="SM00086">
    <property type="entry name" value="PAC"/>
    <property type="match status" value="3"/>
</dbReference>
<dbReference type="AlphaFoldDB" id="A0A1M6AQE2"/>
<dbReference type="InterPro" id="IPR013656">
    <property type="entry name" value="PAS_4"/>
</dbReference>
<evidence type="ECO:0000259" key="9">
    <source>
        <dbReference type="PROSITE" id="PS50113"/>
    </source>
</evidence>
<dbReference type="InterPro" id="IPR048533">
    <property type="entry name" value="VUPS"/>
</dbReference>
<dbReference type="InterPro" id="IPR052162">
    <property type="entry name" value="Sensor_kinase/Photoreceptor"/>
</dbReference>
<dbReference type="FunFam" id="3.30.450.20:FF:000099">
    <property type="entry name" value="Sensory box sensor histidine kinase"/>
    <property type="match status" value="1"/>
</dbReference>
<evidence type="ECO:0000313" key="11">
    <source>
        <dbReference type="Proteomes" id="UP000184396"/>
    </source>
</evidence>
<evidence type="ECO:0000256" key="7">
    <source>
        <dbReference type="SAM" id="Phobius"/>
    </source>
</evidence>
<keyword evidence="5" id="KW-0418">Kinase</keyword>
<dbReference type="InterPro" id="IPR000700">
    <property type="entry name" value="PAS-assoc_C"/>
</dbReference>
<feature type="domain" description="PAS" evidence="8">
    <location>
        <begin position="661"/>
        <end position="731"/>
    </location>
</feature>
<protein>
    <recommendedName>
        <fullName evidence="2">histidine kinase</fullName>
        <ecNumber evidence="2">2.7.13.3</ecNumber>
    </recommendedName>
</protein>
<dbReference type="InterPro" id="IPR001610">
    <property type="entry name" value="PAC"/>
</dbReference>
<dbReference type="eggNOG" id="COG2202">
    <property type="taxonomic scope" value="Bacteria"/>
</dbReference>
<dbReference type="RefSeq" id="WP_019386104.1">
    <property type="nucleotide sequence ID" value="NZ_ALIH01000001.1"/>
</dbReference>
<comment type="catalytic activity">
    <reaction evidence="1">
        <text>ATP + protein L-histidine = ADP + protein N-phospho-L-histidine.</text>
        <dbReference type="EC" id="2.7.13.3"/>
    </reaction>
</comment>
<keyword evidence="11" id="KW-1185">Reference proteome</keyword>
<feature type="transmembrane region" description="Helical" evidence="7">
    <location>
        <begin position="192"/>
        <end position="218"/>
    </location>
</feature>
<dbReference type="OrthoDB" id="5401121at2"/>
<dbReference type="InterPro" id="IPR000014">
    <property type="entry name" value="PAS"/>
</dbReference>
<accession>A0A1M6AQE2</accession>
<evidence type="ECO:0000256" key="2">
    <source>
        <dbReference type="ARBA" id="ARBA00012438"/>
    </source>
</evidence>
<feature type="domain" description="PAS" evidence="8">
    <location>
        <begin position="292"/>
        <end position="343"/>
    </location>
</feature>
<dbReference type="EMBL" id="FQYK01000001">
    <property type="protein sequence ID" value="SHI38696.1"/>
    <property type="molecule type" value="Genomic_DNA"/>
</dbReference>
<dbReference type="Pfam" id="PF08448">
    <property type="entry name" value="PAS_4"/>
    <property type="match status" value="3"/>
</dbReference>
<keyword evidence="7" id="KW-1133">Transmembrane helix</keyword>
<name>A0A1M6AQE2_9FLAO</name>
<evidence type="ECO:0000256" key="3">
    <source>
        <dbReference type="ARBA" id="ARBA00022553"/>
    </source>
</evidence>
<dbReference type="SMART" id="SM00091">
    <property type="entry name" value="PAS"/>
    <property type="match status" value="4"/>
</dbReference>
<dbReference type="Proteomes" id="UP000184396">
    <property type="component" value="Unassembled WGS sequence"/>
</dbReference>
<evidence type="ECO:0000259" key="8">
    <source>
        <dbReference type="PROSITE" id="PS50112"/>
    </source>
</evidence>
<dbReference type="Pfam" id="PF08447">
    <property type="entry name" value="PAS_3"/>
    <property type="match status" value="1"/>
</dbReference>
<evidence type="ECO:0000256" key="5">
    <source>
        <dbReference type="ARBA" id="ARBA00022777"/>
    </source>
</evidence>
<dbReference type="GO" id="GO:0004673">
    <property type="term" value="F:protein histidine kinase activity"/>
    <property type="evidence" value="ECO:0007669"/>
    <property type="project" value="UniProtKB-EC"/>
</dbReference>
<feature type="domain" description="PAC" evidence="9">
    <location>
        <begin position="608"/>
        <end position="660"/>
    </location>
</feature>
<keyword evidence="7" id="KW-0472">Membrane</keyword>
<dbReference type="NCBIfam" id="TIGR00229">
    <property type="entry name" value="sensory_box"/>
    <property type="match status" value="4"/>
</dbReference>
<feature type="domain" description="PAS" evidence="8">
    <location>
        <begin position="409"/>
        <end position="480"/>
    </location>
</feature>
<reference evidence="10 11" key="1">
    <citation type="submission" date="2016-11" db="EMBL/GenBank/DDBJ databases">
        <authorList>
            <person name="Jaros S."/>
            <person name="Januszkiewicz K."/>
            <person name="Wedrychowicz H."/>
        </authorList>
    </citation>
    <scope>NUCLEOTIDE SEQUENCE [LARGE SCALE GENOMIC DNA]</scope>
    <source>
        <strain evidence="10 11">CGMCC 1.12213</strain>
    </source>
</reference>
<feature type="coiled-coil region" evidence="6">
    <location>
        <begin position="776"/>
        <end position="838"/>
    </location>
</feature>
<dbReference type="Gene3D" id="3.30.450.20">
    <property type="entry name" value="PAS domain"/>
    <property type="match status" value="4"/>
</dbReference>